<feature type="region of interest" description="Disordered" evidence="1">
    <location>
        <begin position="202"/>
        <end position="221"/>
    </location>
</feature>
<dbReference type="Pfam" id="PF06319">
    <property type="entry name" value="MmcB-like"/>
    <property type="match status" value="1"/>
</dbReference>
<gene>
    <name evidence="2" type="ORF">CITRO92_4734</name>
</gene>
<sequence>MTGKWKHNELAHDLAEHLRGNTARICWEDMQLGPSGTCRPDVYSIAHSYSKFCPVVYEVKVTMSDFRADVTAGKYTKYFKYAGGVVFAVPDGLLKKADIPDGCGLMVRKESGWHTLKGPTMRQLDNLPRDAWIKLLMDGMTREAERTQIKSRSFGAWYVEKNLAKKHGEEVARLVAQACKAKDILESEIRFAEERAQTIRHESIEDQKRRDENRRREEERLTDAQRELAALLGVDPDAPRYLLSSALERAVIRLTENEEISRMRRILGVMQRELTSGLELLPGENTPNRQIGTV</sequence>
<dbReference type="AlphaFoldDB" id="A0AAX2BQF3"/>
<evidence type="ECO:0000256" key="1">
    <source>
        <dbReference type="SAM" id="MobiDB-lite"/>
    </source>
</evidence>
<dbReference type="RefSeq" id="WP_109740551.1">
    <property type="nucleotide sequence ID" value="NZ_LT556085.1"/>
</dbReference>
<accession>A0AAX2BQF3</accession>
<evidence type="ECO:0008006" key="4">
    <source>
        <dbReference type="Google" id="ProtNLM"/>
    </source>
</evidence>
<dbReference type="EMBL" id="LT556085">
    <property type="protein sequence ID" value="SBA34112.1"/>
    <property type="molecule type" value="Genomic_DNA"/>
</dbReference>
<evidence type="ECO:0000313" key="2">
    <source>
        <dbReference type="EMBL" id="SBA34112.1"/>
    </source>
</evidence>
<reference evidence="2 3" key="1">
    <citation type="submission" date="2016-04" db="EMBL/GenBank/DDBJ databases">
        <authorList>
            <person name="Regsiter A."/>
            <person name="William W."/>
        </authorList>
    </citation>
    <scope>NUCLEOTIDE SEQUENCE [LARGE SCALE GENOMIC DNA]</scope>
    <source>
        <strain evidence="2 3">92</strain>
    </source>
</reference>
<dbReference type="Proteomes" id="UP000245995">
    <property type="component" value="Chromosome CITRO92"/>
</dbReference>
<dbReference type="InterPro" id="IPR009394">
    <property type="entry name" value="MmcB-like"/>
</dbReference>
<protein>
    <recommendedName>
        <fullName evidence="4">MmcB family DNA repair protein</fullName>
    </recommendedName>
</protein>
<evidence type="ECO:0000313" key="3">
    <source>
        <dbReference type="Proteomes" id="UP000245995"/>
    </source>
</evidence>
<name>A0AAX2BQF3_CITAM</name>
<organism evidence="2 3">
    <name type="scientific">Citrobacter amalonaticus</name>
    <dbReference type="NCBI Taxonomy" id="35703"/>
    <lineage>
        <taxon>Bacteria</taxon>
        <taxon>Pseudomonadati</taxon>
        <taxon>Pseudomonadota</taxon>
        <taxon>Gammaproteobacteria</taxon>
        <taxon>Enterobacterales</taxon>
        <taxon>Enterobacteriaceae</taxon>
        <taxon>Citrobacter</taxon>
    </lineage>
</organism>
<proteinExistence type="predicted"/>